<dbReference type="Proteomes" id="UP001155280">
    <property type="component" value="Unassembled WGS sequence"/>
</dbReference>
<reference evidence="1" key="1">
    <citation type="submission" date="2022-07" db="EMBL/GenBank/DDBJ databases">
        <title>Gramela sediminis sp. nov., isolated from deep-sea sediment of the Indian Ocean.</title>
        <authorList>
            <person name="Shi H."/>
        </authorList>
    </citation>
    <scope>NUCLEOTIDE SEQUENCE</scope>
    <source>
        <strain evidence="1">GC03-9</strain>
    </source>
</reference>
<proteinExistence type="predicted"/>
<evidence type="ECO:0000313" key="2">
    <source>
        <dbReference type="Proteomes" id="UP001155280"/>
    </source>
</evidence>
<protein>
    <submittedName>
        <fullName evidence="1">Uncharacterized protein</fullName>
    </submittedName>
</protein>
<evidence type="ECO:0000313" key="1">
    <source>
        <dbReference type="EMBL" id="MCP9199983.1"/>
    </source>
</evidence>
<gene>
    <name evidence="1" type="ORF">MKO06_08700</name>
</gene>
<accession>A0A9X2IBM3</accession>
<keyword evidence="2" id="KW-1185">Reference proteome</keyword>
<dbReference type="AlphaFoldDB" id="A0A9X2IBM3"/>
<sequence>MKFHKKKESNFIVSLPILNEEKNYAIFYVGDDFSGNLVVYKKEGNEWKYFAIGSIWIS</sequence>
<organism evidence="1 2">
    <name type="scientific">Christiangramia oceanisediminis</name>
    <dbReference type="NCBI Taxonomy" id="2920386"/>
    <lineage>
        <taxon>Bacteria</taxon>
        <taxon>Pseudomonadati</taxon>
        <taxon>Bacteroidota</taxon>
        <taxon>Flavobacteriia</taxon>
        <taxon>Flavobacteriales</taxon>
        <taxon>Flavobacteriaceae</taxon>
        <taxon>Christiangramia</taxon>
    </lineage>
</organism>
<comment type="caution">
    <text evidence="1">The sequence shown here is derived from an EMBL/GenBank/DDBJ whole genome shotgun (WGS) entry which is preliminary data.</text>
</comment>
<name>A0A9X2IBM3_9FLAO</name>
<dbReference type="EMBL" id="JANCNS010000002">
    <property type="protein sequence ID" value="MCP9199983.1"/>
    <property type="molecule type" value="Genomic_DNA"/>
</dbReference>
<dbReference type="RefSeq" id="WP_241551794.1">
    <property type="nucleotide sequence ID" value="NZ_JANCNS010000002.1"/>
</dbReference>